<name>A0ABS2A9K6_9ACTN</name>
<feature type="domain" description="NACHT N-terminal Helical" evidence="2">
    <location>
        <begin position="3"/>
        <end position="225"/>
    </location>
</feature>
<gene>
    <name evidence="3" type="ORF">JIG36_13210</name>
</gene>
<dbReference type="InterPro" id="IPR027417">
    <property type="entry name" value="P-loop_NTPase"/>
</dbReference>
<keyword evidence="4" id="KW-1185">Reference proteome</keyword>
<comment type="caution">
    <text evidence="3">The sequence shown here is derived from an EMBL/GenBank/DDBJ whole genome shotgun (WGS) entry which is preliminary data.</text>
</comment>
<evidence type="ECO:0000259" key="1">
    <source>
        <dbReference type="Pfam" id="PF00004"/>
    </source>
</evidence>
<dbReference type="SUPFAM" id="SSF52540">
    <property type="entry name" value="P-loop containing nucleoside triphosphate hydrolases"/>
    <property type="match status" value="1"/>
</dbReference>
<dbReference type="Proteomes" id="UP000632138">
    <property type="component" value="Unassembled WGS sequence"/>
</dbReference>
<dbReference type="EMBL" id="JAENHP010000003">
    <property type="protein sequence ID" value="MBM2616516.1"/>
    <property type="molecule type" value="Genomic_DNA"/>
</dbReference>
<evidence type="ECO:0000313" key="4">
    <source>
        <dbReference type="Proteomes" id="UP000632138"/>
    </source>
</evidence>
<reference evidence="3 4" key="1">
    <citation type="submission" date="2021-01" db="EMBL/GenBank/DDBJ databases">
        <title>Actinoplanes sp. nov. LDG1-06 isolated from lichen.</title>
        <authorList>
            <person name="Saeng-In P."/>
            <person name="Phongsopitanun W."/>
            <person name="Kanchanasin P."/>
            <person name="Yuki M."/>
            <person name="Kudo T."/>
            <person name="Ohkuma M."/>
            <person name="Tanasupawat S."/>
        </authorList>
    </citation>
    <scope>NUCLEOTIDE SEQUENCE [LARGE SCALE GENOMIC DNA]</scope>
    <source>
        <strain evidence="3 4">LDG1-06</strain>
    </source>
</reference>
<feature type="domain" description="ATPase AAA-type core" evidence="1">
    <location>
        <begin position="336"/>
        <end position="455"/>
    </location>
</feature>
<evidence type="ECO:0008006" key="5">
    <source>
        <dbReference type="Google" id="ProtNLM"/>
    </source>
</evidence>
<dbReference type="InterPro" id="IPR054567">
    <property type="entry name" value="NNH7"/>
</dbReference>
<sequence>MAKGLTYRDAVRLLGGDQGGVVDALDKVTTGLMLGGTVTVVPALLGWFDARAEFARLSRGLVGRARQRRTGSHRLGRTQQVEAAHTVLVVASFFEVLSEAPLPFAFGDLVPSRSEQLALAGGGPAAAGESLAADVLATAVALPVPHRSHDEYLGELLEFHRGLATAVVRFVSGLAAWDALTPPQRDAFTTVLEDIGWRAGRRYGDMLLELVADFPEIAHWANLREHRSLRLSLQNLEATLAEISSGRTPGEVRESFHRAYAAALDRPITESTDVPEGMTVPTLADAYVPPPFRVTGAPADSVASDEAVWADVPIRDDLDDYLVGRLTSPGAVQAPMLLLGQPGAGKSVLTKVLAARLPAADFLPIRVVLREVDATKDLQGQIEDAVRLSTGDDRRWRDIAEAAQGALPMILLDGFDELLQATGVSQSNYLMDVLRFQERERDQGRAVAFIVTTRTSVADRARTPPGTVVLRLEPFDEERARRWLDVWNTANARHFRSSGVRPLPSEVVLRYPDLSGQPLLLLLLALYDADGNALQRETGSLSLGELYERLLRAFARREASKHVSRLGSRETEAWIDTELRKLSIAAFAMFNRSSQWVTHADLEDDLQAILPPASGATSFDAMAESALLVGRFFFVHRTQAQQRDTTLHTYEFLHATFGEYLVARLTWELLREAGRRNSASSLHFGEVDDGGLYRFLSYAVLAVRTPTMTFLQGMAVDLTAEDRNHLGALLGRLYTAAPYEWRPDAAAPQRAKPYQPVHMPIPSRIAAYTANLTLLAIVVSDQLAYSDLCTPREREAAEAWHAQALLWHSQLREEEWDSIVESVAVERYWLAEDGERDVRLTLDYGTSVPAPLDPHWTFKRPAAERGGFAFTHGAPAWLVQRRANFVCGSQDDVFQHSLQPLLGSEIEVTTRTFVSWLPDRYPSAAGALLDVMLLPAHPLAPDIRPAAYRDCARIAAYHFPPWDRKARLGYSGLLLAAMSVDPGVDATLASEVLRELLVPHVAWDDVTQCTAAMLNRFGTSDHGFAQLAEAAREVLRWVRRYRSQGDPLVREITYRLATIDTGQAPGSRVEYVSPSESHDFLKATIVRLRAVAEQAKPSHEALLSVRQDLERAVGPMDDSSDVAEALELVRSGEREHRKIVAALAVAVEKIGTHRLTL</sequence>
<protein>
    <recommendedName>
        <fullName evidence="5">AAA+ ATPase domain-containing protein</fullName>
    </recommendedName>
</protein>
<dbReference type="RefSeq" id="WP_203376399.1">
    <property type="nucleotide sequence ID" value="NZ_JAENHP010000003.1"/>
</dbReference>
<dbReference type="InterPro" id="IPR003959">
    <property type="entry name" value="ATPase_AAA_core"/>
</dbReference>
<accession>A0ABS2A9K6</accession>
<dbReference type="Pfam" id="PF22738">
    <property type="entry name" value="NNH7"/>
    <property type="match status" value="1"/>
</dbReference>
<organism evidence="3 4">
    <name type="scientific">Paractinoplanes ovalisporus</name>
    <dbReference type="NCBI Taxonomy" id="2810368"/>
    <lineage>
        <taxon>Bacteria</taxon>
        <taxon>Bacillati</taxon>
        <taxon>Actinomycetota</taxon>
        <taxon>Actinomycetes</taxon>
        <taxon>Micromonosporales</taxon>
        <taxon>Micromonosporaceae</taxon>
        <taxon>Paractinoplanes</taxon>
    </lineage>
</organism>
<dbReference type="Pfam" id="PF00004">
    <property type="entry name" value="AAA"/>
    <property type="match status" value="1"/>
</dbReference>
<evidence type="ECO:0000259" key="2">
    <source>
        <dbReference type="Pfam" id="PF22738"/>
    </source>
</evidence>
<proteinExistence type="predicted"/>
<evidence type="ECO:0000313" key="3">
    <source>
        <dbReference type="EMBL" id="MBM2616516.1"/>
    </source>
</evidence>
<dbReference type="Gene3D" id="3.40.50.300">
    <property type="entry name" value="P-loop containing nucleotide triphosphate hydrolases"/>
    <property type="match status" value="1"/>
</dbReference>